<dbReference type="InterPro" id="IPR002716">
    <property type="entry name" value="PIN_dom"/>
</dbReference>
<sequence>MLILYLEEKGAERVAELLTQVLEGKIKGYMSVVNLAELYYILARKSSKIAEEKERNLRSFGIRIVPVKGDPEDAAMWKEAALLKASPSLSLSLSLAYAFAAATAKVLSSTLVTGSDPEFERIKGIRTERVG</sequence>
<dbReference type="EMBL" id="CP007174">
    <property type="protein sequence ID" value="AIF82342.1"/>
    <property type="molecule type" value="Genomic_DNA"/>
</dbReference>
<dbReference type="InterPro" id="IPR029060">
    <property type="entry name" value="PIN-like_dom_sf"/>
</dbReference>
<dbReference type="Proteomes" id="UP000028194">
    <property type="component" value="Chromosome"/>
</dbReference>
<evidence type="ECO:0000313" key="2">
    <source>
        <dbReference type="EMBL" id="AIF82342.1"/>
    </source>
</evidence>
<keyword evidence="3" id="KW-1185">Reference proteome</keyword>
<organism evidence="2 3">
    <name type="scientific">Candidatus Nitrososphaera evergladensis SR1</name>
    <dbReference type="NCBI Taxonomy" id="1459636"/>
    <lineage>
        <taxon>Archaea</taxon>
        <taxon>Nitrososphaerota</taxon>
        <taxon>Nitrososphaeria</taxon>
        <taxon>Nitrososphaerales</taxon>
        <taxon>Nitrososphaeraceae</taxon>
        <taxon>Nitrososphaera</taxon>
    </lineage>
</organism>
<dbReference type="HOGENOM" id="CLU_135601_1_1_2"/>
<dbReference type="KEGG" id="nev:NTE_00260"/>
<dbReference type="eggNOG" id="arCOG02222">
    <property type="taxonomic scope" value="Archaea"/>
</dbReference>
<protein>
    <submittedName>
        <fullName evidence="2">Putative nucleic acid-binding protein, contains PIN domain</fullName>
    </submittedName>
</protein>
<evidence type="ECO:0000313" key="3">
    <source>
        <dbReference type="Proteomes" id="UP000028194"/>
    </source>
</evidence>
<feature type="domain" description="PIN" evidence="1">
    <location>
        <begin position="5"/>
        <end position="123"/>
    </location>
</feature>
<gene>
    <name evidence="2" type="ORF">NTE_00260</name>
</gene>
<dbReference type="Pfam" id="PF01850">
    <property type="entry name" value="PIN"/>
    <property type="match status" value="1"/>
</dbReference>
<dbReference type="Gene3D" id="3.40.50.1010">
    <property type="entry name" value="5'-nuclease"/>
    <property type="match status" value="1"/>
</dbReference>
<dbReference type="SUPFAM" id="SSF88723">
    <property type="entry name" value="PIN domain-like"/>
    <property type="match status" value="1"/>
</dbReference>
<dbReference type="AlphaFoldDB" id="A0A075MNF9"/>
<accession>A0A075MNF9</accession>
<name>A0A075MNF9_9ARCH</name>
<reference evidence="2 3" key="1">
    <citation type="journal article" date="2014" name="PLoS ONE">
        <title>Genome Sequence of Candidatus Nitrososphaera evergladensis from Group I.1b Enriched from Everglades Soil Reveals Novel Genomic Features of the Ammonia-Oxidizing Archaea.</title>
        <authorList>
            <person name="Zhalnina K.V."/>
            <person name="Dias R."/>
            <person name="Leonard M.T."/>
            <person name="Dorr de Quadros P."/>
            <person name="Camargo F.A."/>
            <person name="Drew J.C."/>
            <person name="Farmerie W.G."/>
            <person name="Daroub S.H."/>
            <person name="Triplett E.W."/>
        </authorList>
    </citation>
    <scope>NUCLEOTIDE SEQUENCE [LARGE SCALE GENOMIC DNA]</scope>
    <source>
        <strain evidence="2 3">SR1</strain>
    </source>
</reference>
<evidence type="ECO:0000259" key="1">
    <source>
        <dbReference type="Pfam" id="PF01850"/>
    </source>
</evidence>
<proteinExistence type="predicted"/>